<dbReference type="Proteomes" id="UP001596060">
    <property type="component" value="Unassembled WGS sequence"/>
</dbReference>
<keyword evidence="3" id="KW-1185">Reference proteome</keyword>
<evidence type="ECO:0000256" key="1">
    <source>
        <dbReference type="SAM" id="MobiDB-lite"/>
    </source>
</evidence>
<protein>
    <submittedName>
        <fullName evidence="2">Uncharacterized protein</fullName>
    </submittedName>
</protein>
<accession>A0ABW0P853</accession>
<feature type="compositionally biased region" description="Basic residues" evidence="1">
    <location>
        <begin position="97"/>
        <end position="111"/>
    </location>
</feature>
<feature type="region of interest" description="Disordered" evidence="1">
    <location>
        <begin position="97"/>
        <end position="164"/>
    </location>
</feature>
<name>A0ABW0P853_9HYPH</name>
<dbReference type="EMBL" id="JBHSLU010000104">
    <property type="protein sequence ID" value="MFC5508615.1"/>
    <property type="molecule type" value="Genomic_DNA"/>
</dbReference>
<sequence>MDENDEFAEIEEMSSAIRAGNAFDKEDGTVSNMTTSGLGDLQPDPPARTLKRRFFDMMPEIDAALDRKVSWKKILAHLRNLGIEISPELASNYAAQYRRKNGSTRTRNWRARHSDVSSRPAGSGELHGATRTPVENSDKRSRETSPINAGLLGGKRLKSSPTAR</sequence>
<reference evidence="3" key="1">
    <citation type="journal article" date="2019" name="Int. J. Syst. Evol. Microbiol.">
        <title>The Global Catalogue of Microorganisms (GCM) 10K type strain sequencing project: providing services to taxonomists for standard genome sequencing and annotation.</title>
        <authorList>
            <consortium name="The Broad Institute Genomics Platform"/>
            <consortium name="The Broad Institute Genome Sequencing Center for Infectious Disease"/>
            <person name="Wu L."/>
            <person name="Ma J."/>
        </authorList>
    </citation>
    <scope>NUCLEOTIDE SEQUENCE [LARGE SCALE GENOMIC DNA]</scope>
    <source>
        <strain evidence="3">CCUG 43117</strain>
    </source>
</reference>
<evidence type="ECO:0000313" key="2">
    <source>
        <dbReference type="EMBL" id="MFC5508615.1"/>
    </source>
</evidence>
<gene>
    <name evidence="2" type="ORF">ACFPN9_25590</name>
</gene>
<proteinExistence type="predicted"/>
<organism evidence="2 3">
    <name type="scientific">Bosea massiliensis</name>
    <dbReference type="NCBI Taxonomy" id="151419"/>
    <lineage>
        <taxon>Bacteria</taxon>
        <taxon>Pseudomonadati</taxon>
        <taxon>Pseudomonadota</taxon>
        <taxon>Alphaproteobacteria</taxon>
        <taxon>Hyphomicrobiales</taxon>
        <taxon>Boseaceae</taxon>
        <taxon>Bosea</taxon>
    </lineage>
</organism>
<dbReference type="RefSeq" id="WP_377817843.1">
    <property type="nucleotide sequence ID" value="NZ_JBHSLU010000104.1"/>
</dbReference>
<evidence type="ECO:0000313" key="3">
    <source>
        <dbReference type="Proteomes" id="UP001596060"/>
    </source>
</evidence>
<comment type="caution">
    <text evidence="2">The sequence shown here is derived from an EMBL/GenBank/DDBJ whole genome shotgun (WGS) entry which is preliminary data.</text>
</comment>
<feature type="region of interest" description="Disordered" evidence="1">
    <location>
        <begin position="18"/>
        <end position="45"/>
    </location>
</feature>